<dbReference type="RefSeq" id="WP_144726543.1">
    <property type="nucleotide sequence ID" value="NZ_CAWOWR010000076.1"/>
</dbReference>
<name>A0A558HU60_9GAMM</name>
<proteinExistence type="predicted"/>
<comment type="caution">
    <text evidence="1">The sequence shown here is derived from an EMBL/GenBank/DDBJ whole genome shotgun (WGS) entry which is preliminary data.</text>
</comment>
<dbReference type="AlphaFoldDB" id="A0A558HU60"/>
<dbReference type="EMBL" id="VNFH01000002">
    <property type="protein sequence ID" value="TVU72645.1"/>
    <property type="molecule type" value="Genomic_DNA"/>
</dbReference>
<dbReference type="Pfam" id="PF11150">
    <property type="entry name" value="DUF2927"/>
    <property type="match status" value="1"/>
</dbReference>
<reference evidence="1 2" key="1">
    <citation type="submission" date="2019-07" db="EMBL/GenBank/DDBJ databases">
        <title>Diversity of Bacteria from Kongsfjorden, Arctic.</title>
        <authorList>
            <person name="Yu Y."/>
        </authorList>
    </citation>
    <scope>NUCLEOTIDE SEQUENCE [LARGE SCALE GENOMIC DNA]</scope>
    <source>
        <strain evidence="1 2">SM1923</strain>
    </source>
</reference>
<accession>A0A558HU60</accession>
<evidence type="ECO:0000313" key="2">
    <source>
        <dbReference type="Proteomes" id="UP000319941"/>
    </source>
</evidence>
<sequence>MPFLSRLALFPLYMRWQLWLVLLAILLTATNSQATERWQRSDVLTQSFMEVALKREYRLGKSEPLVRWQGPLRVKIDSQLGNTRLQHQLARVQLKHLASITGQPLSFVDSSQKANLRVAFISHDHMSREAAKYVGKKQVSTAGMRKALREGVCLTLFKTAADHSINSGLILIPADYARQKARLVDCIIEETAQVMGLPNDSGEVYPSVFNDLSTDTWLSPLDYLLLKMLYAPELAPGMSVDEVRQALPGIISRLTAKGELKNAVHRVRSGSLRDWLDE</sequence>
<evidence type="ECO:0000313" key="1">
    <source>
        <dbReference type="EMBL" id="TVU72645.1"/>
    </source>
</evidence>
<dbReference type="OrthoDB" id="3295600at2"/>
<dbReference type="STRING" id="553385.GCA_000591415_02443"/>
<dbReference type="Proteomes" id="UP000319941">
    <property type="component" value="Unassembled WGS sequence"/>
</dbReference>
<protein>
    <submittedName>
        <fullName evidence="1">DUF2927 domain-containing protein</fullName>
    </submittedName>
</protein>
<organism evidence="1 2">
    <name type="scientific">Cobetia crustatorum</name>
    <dbReference type="NCBI Taxonomy" id="553385"/>
    <lineage>
        <taxon>Bacteria</taxon>
        <taxon>Pseudomonadati</taxon>
        <taxon>Pseudomonadota</taxon>
        <taxon>Gammaproteobacteria</taxon>
        <taxon>Oceanospirillales</taxon>
        <taxon>Halomonadaceae</taxon>
        <taxon>Cobetia</taxon>
    </lineage>
</organism>
<dbReference type="InterPro" id="IPR021323">
    <property type="entry name" value="DUF2927"/>
</dbReference>
<keyword evidence="2" id="KW-1185">Reference proteome</keyword>
<gene>
    <name evidence="1" type="ORF">FQP86_02885</name>
</gene>